<feature type="domain" description="Response regulatory" evidence="2">
    <location>
        <begin position="6"/>
        <end position="123"/>
    </location>
</feature>
<dbReference type="InterPro" id="IPR001789">
    <property type="entry name" value="Sig_transdc_resp-reg_receiver"/>
</dbReference>
<gene>
    <name evidence="5" type="ORF">BE0216_06545</name>
    <name evidence="4" type="ORF">BEUL_0228</name>
</gene>
<dbReference type="Proteomes" id="UP000593943">
    <property type="component" value="Chromosome"/>
</dbReference>
<evidence type="ECO:0000313" key="6">
    <source>
        <dbReference type="Proteomes" id="UP000216057"/>
    </source>
</evidence>
<name>A0A261GDK3_9BIFI</name>
<keyword evidence="1" id="KW-0597">Phosphoprotein</keyword>
<reference evidence="5 7" key="2">
    <citation type="submission" date="2020-10" db="EMBL/GenBank/DDBJ databases">
        <title>Genome sequencing of Bifidobacterium eulemuris_DSMZ_100216.</title>
        <authorList>
            <person name="Kim J."/>
        </authorList>
    </citation>
    <scope>NUCLEOTIDE SEQUENCE [LARGE SCALE GENOMIC DNA]</scope>
    <source>
        <strain evidence="5 7">DSM 100216</strain>
    </source>
</reference>
<evidence type="ECO:0000259" key="2">
    <source>
        <dbReference type="PROSITE" id="PS50110"/>
    </source>
</evidence>
<protein>
    <submittedName>
        <fullName evidence="4">DNA-binding response regulator</fullName>
    </submittedName>
    <submittedName>
        <fullName evidence="5">Response regulator transcription factor</fullName>
    </submittedName>
</protein>
<dbReference type="KEGG" id="beu:BE0216_06545"/>
<dbReference type="SMART" id="SM00448">
    <property type="entry name" value="REC"/>
    <property type="match status" value="1"/>
</dbReference>
<dbReference type="Gene3D" id="3.40.50.2300">
    <property type="match status" value="1"/>
</dbReference>
<keyword evidence="4" id="KW-0238">DNA-binding</keyword>
<organism evidence="4 6">
    <name type="scientific">Bifidobacterium eulemuris</name>
    <dbReference type="NCBI Taxonomy" id="1765219"/>
    <lineage>
        <taxon>Bacteria</taxon>
        <taxon>Bacillati</taxon>
        <taxon>Actinomycetota</taxon>
        <taxon>Actinomycetes</taxon>
        <taxon>Bifidobacteriales</taxon>
        <taxon>Bifidobacteriaceae</taxon>
        <taxon>Bifidobacterium</taxon>
    </lineage>
</organism>
<dbReference type="SMART" id="SM00850">
    <property type="entry name" value="LytTR"/>
    <property type="match status" value="1"/>
</dbReference>
<evidence type="ECO:0000313" key="5">
    <source>
        <dbReference type="EMBL" id="QOL32154.1"/>
    </source>
</evidence>
<sequence>MEAVIQVAIVEDETEYARTLENYLTRYGEEIGERFVITRFPDGEDIVANYRTAYDIILMDIEMASMDGMTAAERIREIDREVVIMFITNMAQYAIQGYKVDALDYVLKPISYFAFTQRLGRAISRMRRREETYVTITAKNSTSRVPVSSILWIESSGHRLAYHTKEGVFESTTASMKEVEERLRDEGFFRCNKGYLVNLAHVRGVEDGYAKVGGDLVMVSRAKQRELLDALANYLGAVAK</sequence>
<dbReference type="AlphaFoldDB" id="A0A261GDK3"/>
<evidence type="ECO:0000259" key="3">
    <source>
        <dbReference type="PROSITE" id="PS50930"/>
    </source>
</evidence>
<feature type="domain" description="HTH LytTR-type" evidence="3">
    <location>
        <begin position="136"/>
        <end position="233"/>
    </location>
</feature>
<dbReference type="InterPro" id="IPR046947">
    <property type="entry name" value="LytR-like"/>
</dbReference>
<dbReference type="PROSITE" id="PS50930">
    <property type="entry name" value="HTH_LYTTR"/>
    <property type="match status" value="1"/>
</dbReference>
<dbReference type="EMBL" id="CP062938">
    <property type="protein sequence ID" value="QOL32154.1"/>
    <property type="molecule type" value="Genomic_DNA"/>
</dbReference>
<dbReference type="RefSeq" id="WP_094635943.1">
    <property type="nucleotide sequence ID" value="NZ_CP062938.1"/>
</dbReference>
<dbReference type="PANTHER" id="PTHR37299">
    <property type="entry name" value="TRANSCRIPTIONAL REGULATOR-RELATED"/>
    <property type="match status" value="1"/>
</dbReference>
<dbReference type="PROSITE" id="PS50110">
    <property type="entry name" value="RESPONSE_REGULATORY"/>
    <property type="match status" value="1"/>
</dbReference>
<dbReference type="Proteomes" id="UP000216057">
    <property type="component" value="Unassembled WGS sequence"/>
</dbReference>
<evidence type="ECO:0000313" key="7">
    <source>
        <dbReference type="Proteomes" id="UP000593943"/>
    </source>
</evidence>
<dbReference type="GO" id="GO:0000156">
    <property type="term" value="F:phosphorelay response regulator activity"/>
    <property type="evidence" value="ECO:0007669"/>
    <property type="project" value="InterPro"/>
</dbReference>
<dbReference type="Pfam" id="PF00072">
    <property type="entry name" value="Response_reg"/>
    <property type="match status" value="1"/>
</dbReference>
<keyword evidence="7" id="KW-1185">Reference proteome</keyword>
<evidence type="ECO:0000256" key="1">
    <source>
        <dbReference type="PROSITE-ProRule" id="PRU00169"/>
    </source>
</evidence>
<feature type="modified residue" description="4-aspartylphosphate" evidence="1">
    <location>
        <position position="60"/>
    </location>
</feature>
<dbReference type="Gene3D" id="2.40.50.1020">
    <property type="entry name" value="LytTr DNA-binding domain"/>
    <property type="match status" value="1"/>
</dbReference>
<dbReference type="Pfam" id="PF04397">
    <property type="entry name" value="LytTR"/>
    <property type="match status" value="1"/>
</dbReference>
<dbReference type="OrthoDB" id="236568at2"/>
<dbReference type="EMBL" id="MWWZ01000003">
    <property type="protein sequence ID" value="OZG69487.1"/>
    <property type="molecule type" value="Genomic_DNA"/>
</dbReference>
<dbReference type="GO" id="GO:0003677">
    <property type="term" value="F:DNA binding"/>
    <property type="evidence" value="ECO:0007669"/>
    <property type="project" value="UniProtKB-KW"/>
</dbReference>
<accession>A0A261GDK3</accession>
<reference evidence="4 6" key="1">
    <citation type="journal article" date="2017" name="BMC Genomics">
        <title>Comparative genomic and phylogenomic analyses of the Bifidobacteriaceae family.</title>
        <authorList>
            <person name="Lugli G.A."/>
            <person name="Milani C."/>
            <person name="Turroni F."/>
            <person name="Duranti S."/>
            <person name="Mancabelli L."/>
            <person name="Mangifesta M."/>
            <person name="Ferrario C."/>
            <person name="Modesto M."/>
            <person name="Mattarelli P."/>
            <person name="Jiri K."/>
            <person name="van Sinderen D."/>
            <person name="Ventura M."/>
        </authorList>
    </citation>
    <scope>NUCLEOTIDE SEQUENCE [LARGE SCALE GENOMIC DNA]</scope>
    <source>
        <strain evidence="4 6">DSM 100216</strain>
    </source>
</reference>
<dbReference type="InterPro" id="IPR011006">
    <property type="entry name" value="CheY-like_superfamily"/>
</dbReference>
<proteinExistence type="predicted"/>
<dbReference type="PANTHER" id="PTHR37299:SF1">
    <property type="entry name" value="STAGE 0 SPORULATION PROTEIN A HOMOLOG"/>
    <property type="match status" value="1"/>
</dbReference>
<dbReference type="SUPFAM" id="SSF52172">
    <property type="entry name" value="CheY-like"/>
    <property type="match status" value="1"/>
</dbReference>
<dbReference type="InterPro" id="IPR007492">
    <property type="entry name" value="LytTR_DNA-bd_dom"/>
</dbReference>
<evidence type="ECO:0000313" key="4">
    <source>
        <dbReference type="EMBL" id="OZG69487.1"/>
    </source>
</evidence>